<accession>A0ABY8TLM5</accession>
<dbReference type="InterPro" id="IPR038765">
    <property type="entry name" value="Papain-like_cys_pep_sf"/>
</dbReference>
<dbReference type="InterPro" id="IPR013128">
    <property type="entry name" value="Peptidase_C1A"/>
</dbReference>
<feature type="signal peptide" evidence="3">
    <location>
        <begin position="1"/>
        <end position="33"/>
    </location>
</feature>
<dbReference type="Pfam" id="PF01476">
    <property type="entry name" value="LysM"/>
    <property type="match status" value="2"/>
</dbReference>
<dbReference type="Pfam" id="PF00112">
    <property type="entry name" value="Peptidase_C1"/>
    <property type="match status" value="1"/>
</dbReference>
<keyword evidence="3" id="KW-0732">Signal</keyword>
<dbReference type="InterPro" id="IPR018392">
    <property type="entry name" value="LysM"/>
</dbReference>
<dbReference type="Proteomes" id="UP001244341">
    <property type="component" value="Chromosome 2b"/>
</dbReference>
<name>A0ABY8TLM5_TETOB</name>
<dbReference type="PANTHER" id="PTHR12411">
    <property type="entry name" value="CYSTEINE PROTEASE FAMILY C1-RELATED"/>
    <property type="match status" value="1"/>
</dbReference>
<evidence type="ECO:0000259" key="4">
    <source>
        <dbReference type="PROSITE" id="PS51782"/>
    </source>
</evidence>
<dbReference type="InterPro" id="IPR000169">
    <property type="entry name" value="Pept_cys_AS"/>
</dbReference>
<reference evidence="5 6" key="1">
    <citation type="submission" date="2023-05" db="EMBL/GenBank/DDBJ databases">
        <title>A 100% complete, gapless, phased diploid assembly of the Scenedesmus obliquus UTEX 3031 genome.</title>
        <authorList>
            <person name="Biondi T.C."/>
            <person name="Hanschen E.R."/>
            <person name="Kwon T."/>
            <person name="Eng W."/>
            <person name="Kruse C.P.S."/>
            <person name="Koehler S.I."/>
            <person name="Kunde Y."/>
            <person name="Gleasner C.D."/>
            <person name="You Mak K.T."/>
            <person name="Polle J."/>
            <person name="Hovde B.T."/>
            <person name="Starkenburg S.R."/>
        </authorList>
    </citation>
    <scope>NUCLEOTIDE SEQUENCE [LARGE SCALE GENOMIC DNA]</scope>
    <source>
        <strain evidence="5 6">DOE0152z</strain>
    </source>
</reference>
<dbReference type="PROSITE" id="PS00139">
    <property type="entry name" value="THIOL_PROTEASE_CYS"/>
    <property type="match status" value="1"/>
</dbReference>
<feature type="chain" id="PRO_5046881057" description="LysM domain-containing protein" evidence="3">
    <location>
        <begin position="34"/>
        <end position="756"/>
    </location>
</feature>
<evidence type="ECO:0000256" key="2">
    <source>
        <dbReference type="SAM" id="MobiDB-lite"/>
    </source>
</evidence>
<evidence type="ECO:0000313" key="6">
    <source>
        <dbReference type="Proteomes" id="UP001244341"/>
    </source>
</evidence>
<protein>
    <recommendedName>
        <fullName evidence="4">LysM domain-containing protein</fullName>
    </recommendedName>
</protein>
<proteinExistence type="inferred from homology"/>
<dbReference type="EMBL" id="CP126209">
    <property type="protein sequence ID" value="WIA10012.1"/>
    <property type="molecule type" value="Genomic_DNA"/>
</dbReference>
<dbReference type="CDD" id="cd02248">
    <property type="entry name" value="Peptidase_C1A"/>
    <property type="match status" value="1"/>
</dbReference>
<feature type="region of interest" description="Disordered" evidence="2">
    <location>
        <begin position="398"/>
        <end position="417"/>
    </location>
</feature>
<organism evidence="5 6">
    <name type="scientific">Tetradesmus obliquus</name>
    <name type="common">Green alga</name>
    <name type="synonym">Acutodesmus obliquus</name>
    <dbReference type="NCBI Taxonomy" id="3088"/>
    <lineage>
        <taxon>Eukaryota</taxon>
        <taxon>Viridiplantae</taxon>
        <taxon>Chlorophyta</taxon>
        <taxon>core chlorophytes</taxon>
        <taxon>Chlorophyceae</taxon>
        <taxon>CS clade</taxon>
        <taxon>Sphaeropleales</taxon>
        <taxon>Scenedesmaceae</taxon>
        <taxon>Tetradesmus</taxon>
    </lineage>
</organism>
<dbReference type="PRINTS" id="PR00705">
    <property type="entry name" value="PAPAIN"/>
</dbReference>
<dbReference type="PROSITE" id="PS00640">
    <property type="entry name" value="THIOL_PROTEASE_ASN"/>
    <property type="match status" value="1"/>
</dbReference>
<evidence type="ECO:0000313" key="5">
    <source>
        <dbReference type="EMBL" id="WIA10012.1"/>
    </source>
</evidence>
<feature type="domain" description="LysM" evidence="4">
    <location>
        <begin position="420"/>
        <end position="465"/>
    </location>
</feature>
<comment type="similarity">
    <text evidence="1">Belongs to the peptidase C1 family.</text>
</comment>
<dbReference type="InterPro" id="IPR000668">
    <property type="entry name" value="Peptidase_C1A_C"/>
</dbReference>
<dbReference type="Gene3D" id="3.90.70.10">
    <property type="entry name" value="Cysteine proteinases"/>
    <property type="match status" value="1"/>
</dbReference>
<dbReference type="SMART" id="SM00645">
    <property type="entry name" value="Pept_C1"/>
    <property type="match status" value="1"/>
</dbReference>
<dbReference type="CDD" id="cd00118">
    <property type="entry name" value="LysM"/>
    <property type="match status" value="1"/>
</dbReference>
<evidence type="ECO:0000256" key="1">
    <source>
        <dbReference type="ARBA" id="ARBA00008455"/>
    </source>
</evidence>
<gene>
    <name evidence="5" type="ORF">OEZ85_010224</name>
</gene>
<dbReference type="PROSITE" id="PS51782">
    <property type="entry name" value="LYSM"/>
    <property type="match status" value="1"/>
</dbReference>
<dbReference type="SUPFAM" id="SSF54001">
    <property type="entry name" value="Cysteine proteinases"/>
    <property type="match status" value="1"/>
</dbReference>
<keyword evidence="6" id="KW-1185">Reference proteome</keyword>
<evidence type="ECO:0000256" key="3">
    <source>
        <dbReference type="SAM" id="SignalP"/>
    </source>
</evidence>
<feature type="compositionally biased region" description="Pro residues" evidence="2">
    <location>
        <begin position="403"/>
        <end position="413"/>
    </location>
</feature>
<dbReference type="InterPro" id="IPR025661">
    <property type="entry name" value="Pept_asp_AS"/>
</dbReference>
<dbReference type="InterPro" id="IPR039417">
    <property type="entry name" value="Peptidase_C1A_papain-like"/>
</dbReference>
<sequence length="756" mass="79401">MVLASLSRSRAGAGRHALLLLATVLACFMAVQGLRTPPKIDGLSPNTKLSSFKSTFAAYTSDMSRLPLRTSYSNYLTACKLPVTPFNQARANNFQASLKRVMQTNSATKLKHVAGLNMFSQMSFAERAKYLGLRPSGSSWAQTTSANAAMLRQTARFNTSAAEAAAESFFAAAAAARASSRAAPAQEEEIPDWTLVLPGIKNQGGCGSCWAFATAASTEAASFAQTGMVVSLAEKQLVDCNRENNGCNGGNFPAAFDYIIQNGLTTSTNYPYVAQQSMCPAQLPEIVSRLSSYTQLSVNDEAAMYEALKTGPIVVGITADAAFQEYAGGVFTSDTCAGPPNHAVLVVGAGRDEELGADYWLLRNSWGESWGEGGYMRIARGSSGPGMCNIAFEPYQVTSGDEPLPPPPPPPGPDGGCEDTTITVTAKTSLADIAKEYKTTVARIQLDNSLDDPSMQLEDGRELRITCPSGVWSEPYGVWNNWNAANAMVAAPVEGTCPEGHYAQRFYVKPSQWYTAGAWTGSTWVGQVTMTCSDGTEVNIDAQPDFNPGWADGALAQANGFTSVSLKAGAAVDSLFGVGAQSGGERLFSCPPGMVVTGIAGGASPGQYPKGWVANLQFRCSNPFGTEGEGAALFGAMLRAPFPKVPFGLSCKTHTPSASDTWQSIASKYKVLASELMRSNPQIAGRCTANRPVFIPPCIDGVVQGTKVSGARTASARAIDQKLPLVQAAAAAETMNADALIAAAAAAQPAAAAEGY</sequence>